<proteinExistence type="predicted"/>
<protein>
    <submittedName>
        <fullName evidence="6">Methyl-accepting chemotaxis protein</fullName>
    </submittedName>
</protein>
<evidence type="ECO:0000313" key="7">
    <source>
        <dbReference type="Proteomes" id="UP000477070"/>
    </source>
</evidence>
<evidence type="ECO:0000259" key="5">
    <source>
        <dbReference type="PROSITE" id="PS50111"/>
    </source>
</evidence>
<evidence type="ECO:0000256" key="3">
    <source>
        <dbReference type="SAM" id="MobiDB-lite"/>
    </source>
</evidence>
<sequence>MSLLSNLSVRLRLILFPVAFIVIFLAVYGIFKSESDKASKRLEQNEKLTQIQIKFLRGGQLFYQNNRNQQAYKEFIATLDSMLSDLKALESTFWEDTDRANLSKVTKAFSDYKDALNETMIARQNASQQQGVSGMDNYAKRNAQMRKESSDMLFDFANTLNTQTNDAFSFIGQVMVALLIVSLIVFSICSLIIIQSIVKPLKKIGEEVVSFCAYINNEKDSINPIDINSRDEFGDIARIFNAQIQKVSTGLKKDEAMISQTTEVVKRASSGHLNNKIDKSPNNPKLIELETLLNELLDSIRGNINKVGNVLNSYLKNDFTNRADTADVSGTVKFLIDGVNHVGEWVCKILQSQMDVGISLESKSQILKDSMQKLAEISSEQSSALHGVTQLLNGLTDSMNNINDRTHEILGQSEDIKNVINIIKDIADQTNLLALNAAIEAARAGEHGRGFAVVADEVRKLAERTGKSLNEIEANINVLTQSINEITDSISSQTSEISSTNESISNLESMNEQSNTMVQENTQVALELAQIAKQSVEDSKKAKFK</sequence>
<evidence type="ECO:0000313" key="6">
    <source>
        <dbReference type="EMBL" id="MWV69527.1"/>
    </source>
</evidence>
<dbReference type="GO" id="GO:0007165">
    <property type="term" value="P:signal transduction"/>
    <property type="evidence" value="ECO:0007669"/>
    <property type="project" value="UniProtKB-KW"/>
</dbReference>
<dbReference type="SMART" id="SM00283">
    <property type="entry name" value="MA"/>
    <property type="match status" value="1"/>
</dbReference>
<keyword evidence="4" id="KW-1133">Transmembrane helix</keyword>
<dbReference type="EMBL" id="QBIU01000001">
    <property type="protein sequence ID" value="MWV69527.1"/>
    <property type="molecule type" value="Genomic_DNA"/>
</dbReference>
<dbReference type="GO" id="GO:0016020">
    <property type="term" value="C:membrane"/>
    <property type="evidence" value="ECO:0007669"/>
    <property type="project" value="InterPro"/>
</dbReference>
<evidence type="ECO:0000256" key="4">
    <source>
        <dbReference type="SAM" id="Phobius"/>
    </source>
</evidence>
<evidence type="ECO:0000256" key="1">
    <source>
        <dbReference type="ARBA" id="ARBA00023224"/>
    </source>
</evidence>
<organism evidence="6 7">
    <name type="scientific">Helicobacter saguini</name>
    <dbReference type="NCBI Taxonomy" id="1548018"/>
    <lineage>
        <taxon>Bacteria</taxon>
        <taxon>Pseudomonadati</taxon>
        <taxon>Campylobacterota</taxon>
        <taxon>Epsilonproteobacteria</taxon>
        <taxon>Campylobacterales</taxon>
        <taxon>Helicobacteraceae</taxon>
        <taxon>Helicobacter</taxon>
    </lineage>
</organism>
<dbReference type="InterPro" id="IPR004089">
    <property type="entry name" value="MCPsignal_dom"/>
</dbReference>
<dbReference type="OrthoDB" id="5348717at2"/>
<dbReference type="PROSITE" id="PS50111">
    <property type="entry name" value="CHEMOTAXIS_TRANSDUC_2"/>
    <property type="match status" value="1"/>
</dbReference>
<dbReference type="RefSeq" id="WP_138127329.1">
    <property type="nucleotide sequence ID" value="NZ_JRMP02000019.1"/>
</dbReference>
<dbReference type="SUPFAM" id="SSF58104">
    <property type="entry name" value="Methyl-accepting chemotaxis protein (MCP) signaling domain"/>
    <property type="match status" value="1"/>
</dbReference>
<feature type="region of interest" description="Disordered" evidence="3">
    <location>
        <begin position="493"/>
        <end position="517"/>
    </location>
</feature>
<feature type="transmembrane region" description="Helical" evidence="4">
    <location>
        <begin position="170"/>
        <end position="194"/>
    </location>
</feature>
<dbReference type="Pfam" id="PF00015">
    <property type="entry name" value="MCPsignal"/>
    <property type="match status" value="1"/>
</dbReference>
<dbReference type="AlphaFoldDB" id="A0A6B0HSP3"/>
<keyword evidence="4" id="KW-0472">Membrane</keyword>
<dbReference type="PANTHER" id="PTHR32089">
    <property type="entry name" value="METHYL-ACCEPTING CHEMOTAXIS PROTEIN MCPB"/>
    <property type="match status" value="1"/>
</dbReference>
<dbReference type="Gene3D" id="1.10.287.950">
    <property type="entry name" value="Methyl-accepting chemotaxis protein"/>
    <property type="match status" value="1"/>
</dbReference>
<feature type="compositionally biased region" description="Low complexity" evidence="3">
    <location>
        <begin position="493"/>
        <end position="509"/>
    </location>
</feature>
<gene>
    <name evidence="6" type="ORF">DCO61_05765</name>
</gene>
<evidence type="ECO:0000256" key="2">
    <source>
        <dbReference type="PROSITE-ProRule" id="PRU00284"/>
    </source>
</evidence>
<dbReference type="Proteomes" id="UP000477070">
    <property type="component" value="Unassembled WGS sequence"/>
</dbReference>
<dbReference type="PANTHER" id="PTHR32089:SF112">
    <property type="entry name" value="LYSOZYME-LIKE PROTEIN-RELATED"/>
    <property type="match status" value="1"/>
</dbReference>
<reference evidence="6 7" key="1">
    <citation type="submission" date="2019-12" db="EMBL/GenBank/DDBJ databases">
        <title>Multi-Generational Helicobacter saguini Isolates.</title>
        <authorList>
            <person name="Mannion A."/>
            <person name="Shen Z."/>
            <person name="Fox J.G."/>
        </authorList>
    </citation>
    <scope>NUCLEOTIDE SEQUENCE [LARGE SCALE GENOMIC DNA]</scope>
    <source>
        <strain evidence="7">16-048 (F4)</strain>
    </source>
</reference>
<feature type="transmembrane region" description="Helical" evidence="4">
    <location>
        <begin position="12"/>
        <end position="31"/>
    </location>
</feature>
<accession>A0A6B0HSP3</accession>
<feature type="domain" description="Methyl-accepting transducer" evidence="5">
    <location>
        <begin position="369"/>
        <end position="545"/>
    </location>
</feature>
<name>A0A6B0HSP3_9HELI</name>
<keyword evidence="4" id="KW-0812">Transmembrane</keyword>
<comment type="caution">
    <text evidence="6">The sequence shown here is derived from an EMBL/GenBank/DDBJ whole genome shotgun (WGS) entry which is preliminary data.</text>
</comment>
<dbReference type="Gene3D" id="6.10.340.10">
    <property type="match status" value="1"/>
</dbReference>
<keyword evidence="1 2" id="KW-0807">Transducer</keyword>